<evidence type="ECO:0000313" key="2">
    <source>
        <dbReference type="EMBL" id="MCI83370.1"/>
    </source>
</evidence>
<evidence type="ECO:0000256" key="1">
    <source>
        <dbReference type="SAM" id="MobiDB-lite"/>
    </source>
</evidence>
<comment type="caution">
    <text evidence="2">The sequence shown here is derived from an EMBL/GenBank/DDBJ whole genome shotgun (WGS) entry which is preliminary data.</text>
</comment>
<dbReference type="EMBL" id="LXQA011065508">
    <property type="protein sequence ID" value="MCI83370.1"/>
    <property type="molecule type" value="Genomic_DNA"/>
</dbReference>
<sequence length="60" mass="6947">MTRTQWRRYQRQKKLANQNAPAGGNAKGVKVVEVAKRPVKERISSPNALREKDEERNIED</sequence>
<organism evidence="2 3">
    <name type="scientific">Trifolium medium</name>
    <dbReference type="NCBI Taxonomy" id="97028"/>
    <lineage>
        <taxon>Eukaryota</taxon>
        <taxon>Viridiplantae</taxon>
        <taxon>Streptophyta</taxon>
        <taxon>Embryophyta</taxon>
        <taxon>Tracheophyta</taxon>
        <taxon>Spermatophyta</taxon>
        <taxon>Magnoliopsida</taxon>
        <taxon>eudicotyledons</taxon>
        <taxon>Gunneridae</taxon>
        <taxon>Pentapetalae</taxon>
        <taxon>rosids</taxon>
        <taxon>fabids</taxon>
        <taxon>Fabales</taxon>
        <taxon>Fabaceae</taxon>
        <taxon>Papilionoideae</taxon>
        <taxon>50 kb inversion clade</taxon>
        <taxon>NPAAA clade</taxon>
        <taxon>Hologalegina</taxon>
        <taxon>IRL clade</taxon>
        <taxon>Trifolieae</taxon>
        <taxon>Trifolium</taxon>
    </lineage>
</organism>
<feature type="region of interest" description="Disordered" evidence="1">
    <location>
        <begin position="1"/>
        <end position="60"/>
    </location>
</feature>
<reference evidence="2 3" key="1">
    <citation type="journal article" date="2018" name="Front. Plant Sci.">
        <title>Red Clover (Trifolium pratense) and Zigzag Clover (T. medium) - A Picture of Genomic Similarities and Differences.</title>
        <authorList>
            <person name="Dluhosova J."/>
            <person name="Istvanek J."/>
            <person name="Nedelnik J."/>
            <person name="Repkova J."/>
        </authorList>
    </citation>
    <scope>NUCLEOTIDE SEQUENCE [LARGE SCALE GENOMIC DNA]</scope>
    <source>
        <strain evidence="3">cv. 10/8</strain>
        <tissue evidence="2">Leaf</tissue>
    </source>
</reference>
<protein>
    <submittedName>
        <fullName evidence="2">Uncharacterized protein</fullName>
    </submittedName>
</protein>
<evidence type="ECO:0000313" key="3">
    <source>
        <dbReference type="Proteomes" id="UP000265520"/>
    </source>
</evidence>
<keyword evidence="3" id="KW-1185">Reference proteome</keyword>
<dbReference type="AlphaFoldDB" id="A0A392VA72"/>
<name>A0A392VA72_9FABA</name>
<accession>A0A392VA72</accession>
<proteinExistence type="predicted"/>
<feature type="compositionally biased region" description="Basic residues" evidence="1">
    <location>
        <begin position="1"/>
        <end position="14"/>
    </location>
</feature>
<feature type="compositionally biased region" description="Basic and acidic residues" evidence="1">
    <location>
        <begin position="33"/>
        <end position="60"/>
    </location>
</feature>
<dbReference type="Proteomes" id="UP000265520">
    <property type="component" value="Unassembled WGS sequence"/>
</dbReference>
<feature type="non-terminal residue" evidence="2">
    <location>
        <position position="60"/>
    </location>
</feature>